<keyword evidence="1" id="KW-0732">Signal</keyword>
<evidence type="ECO:0000313" key="3">
    <source>
        <dbReference type="Proteomes" id="UP000317893"/>
    </source>
</evidence>
<evidence type="ECO:0000313" key="2">
    <source>
        <dbReference type="EMBL" id="TQJ10251.1"/>
    </source>
</evidence>
<accession>A0A542E4K3</accession>
<evidence type="ECO:0000256" key="1">
    <source>
        <dbReference type="SAM" id="SignalP"/>
    </source>
</evidence>
<dbReference type="EMBL" id="VFMN01000001">
    <property type="protein sequence ID" value="TQJ10251.1"/>
    <property type="molecule type" value="Genomic_DNA"/>
</dbReference>
<dbReference type="Proteomes" id="UP000317893">
    <property type="component" value="Unassembled WGS sequence"/>
</dbReference>
<comment type="caution">
    <text evidence="2">The sequence shown here is derived from an EMBL/GenBank/DDBJ whole genome shotgun (WGS) entry which is preliminary data.</text>
</comment>
<gene>
    <name evidence="2" type="ORF">FB458_3371</name>
</gene>
<evidence type="ECO:0008006" key="4">
    <source>
        <dbReference type="Google" id="ProtNLM"/>
    </source>
</evidence>
<keyword evidence="3" id="KW-1185">Reference proteome</keyword>
<dbReference type="RefSeq" id="WP_170185715.1">
    <property type="nucleotide sequence ID" value="NZ_BAAAPR010000015.1"/>
</dbReference>
<sequence length="349" mass="38487">MRRHLTRRPRRLVGTALLAAAALVPTALSSATAQAAPTASGPRDSFAVIGDLPYGDEELAQLPGWIRDLNRAQPMFTLHLGDIKSGSQRCDTSYFQTIRAAFDTFRAPLVYTPGDNEWTDCHRENNGGYDPLERLATVRDIFFDRPGVTLGQRPMTVTSQASLGLPENVRFRKDGISFAALHVVGSNNDLKPWDGIGHTTATRLQKAEERYRMAATLQEVQQTFADARARGDRAVVLFQQADMFDPTYTPAPEDISAFTPLVRLIVRESARFDGEVYLLNGDSHLYNADRPVATGSVWLERYGVSGSADNLQRLTVDGSDQAGQDWLRMTVTAPGTTPALTWERVPYSG</sequence>
<proteinExistence type="predicted"/>
<name>A0A542E4K3_9MICO</name>
<dbReference type="SUPFAM" id="SSF56300">
    <property type="entry name" value="Metallo-dependent phosphatases"/>
    <property type="match status" value="1"/>
</dbReference>
<dbReference type="AlphaFoldDB" id="A0A542E4K3"/>
<dbReference type="InterPro" id="IPR029052">
    <property type="entry name" value="Metallo-depent_PP-like"/>
</dbReference>
<protein>
    <recommendedName>
        <fullName evidence="4">Calcineurin-like phosphoesterase family protein</fullName>
    </recommendedName>
</protein>
<organism evidence="2 3">
    <name type="scientific">Lapillicoccus jejuensis</name>
    <dbReference type="NCBI Taxonomy" id="402171"/>
    <lineage>
        <taxon>Bacteria</taxon>
        <taxon>Bacillati</taxon>
        <taxon>Actinomycetota</taxon>
        <taxon>Actinomycetes</taxon>
        <taxon>Micrococcales</taxon>
        <taxon>Intrasporangiaceae</taxon>
        <taxon>Lapillicoccus</taxon>
    </lineage>
</organism>
<feature type="chain" id="PRO_5021795299" description="Calcineurin-like phosphoesterase family protein" evidence="1">
    <location>
        <begin position="36"/>
        <end position="349"/>
    </location>
</feature>
<reference evidence="2 3" key="1">
    <citation type="submission" date="2019-06" db="EMBL/GenBank/DDBJ databases">
        <title>Sequencing the genomes of 1000 actinobacteria strains.</title>
        <authorList>
            <person name="Klenk H.-P."/>
        </authorList>
    </citation>
    <scope>NUCLEOTIDE SEQUENCE [LARGE SCALE GENOMIC DNA]</scope>
    <source>
        <strain evidence="2 3">DSM 18607</strain>
    </source>
</reference>
<feature type="signal peptide" evidence="1">
    <location>
        <begin position="1"/>
        <end position="35"/>
    </location>
</feature>